<feature type="transmembrane region" description="Helical" evidence="1">
    <location>
        <begin position="21"/>
        <end position="40"/>
    </location>
</feature>
<dbReference type="EMBL" id="CM001218">
    <property type="protein sequence ID" value="AES66974.1"/>
    <property type="molecule type" value="Genomic_DNA"/>
</dbReference>
<reference evidence="3" key="3">
    <citation type="submission" date="2015-04" db="UniProtKB">
        <authorList>
            <consortium name="EnsemblPlants"/>
        </authorList>
    </citation>
    <scope>IDENTIFICATION</scope>
    <source>
        <strain evidence="3">cv. Jemalong A17</strain>
    </source>
</reference>
<dbReference type="Proteomes" id="UP000002051">
    <property type="component" value="Chromosome 2"/>
</dbReference>
<organism evidence="2 4">
    <name type="scientific">Medicago truncatula</name>
    <name type="common">Barrel medic</name>
    <name type="synonym">Medicago tribuloides</name>
    <dbReference type="NCBI Taxonomy" id="3880"/>
    <lineage>
        <taxon>Eukaryota</taxon>
        <taxon>Viridiplantae</taxon>
        <taxon>Streptophyta</taxon>
        <taxon>Embryophyta</taxon>
        <taxon>Tracheophyta</taxon>
        <taxon>Spermatophyta</taxon>
        <taxon>Magnoliopsida</taxon>
        <taxon>eudicotyledons</taxon>
        <taxon>Gunneridae</taxon>
        <taxon>Pentapetalae</taxon>
        <taxon>rosids</taxon>
        <taxon>fabids</taxon>
        <taxon>Fabales</taxon>
        <taxon>Fabaceae</taxon>
        <taxon>Papilionoideae</taxon>
        <taxon>50 kb inversion clade</taxon>
        <taxon>NPAAA clade</taxon>
        <taxon>Hologalegina</taxon>
        <taxon>IRL clade</taxon>
        <taxon>Trifolieae</taxon>
        <taxon>Medicago</taxon>
    </lineage>
</organism>
<sequence>MTMTLTSSTLQIRRHEYSEDINIVILVIFVGIGTLPFYAINMDDVSLFTDSSFLFLTNLDLYCIDVLYQFE</sequence>
<gene>
    <name evidence="2" type="ordered locus">MTR_2g084130</name>
</gene>
<reference evidence="2 4" key="2">
    <citation type="journal article" date="2014" name="BMC Genomics">
        <title>An improved genome release (version Mt4.0) for the model legume Medicago truncatula.</title>
        <authorList>
            <person name="Tang H."/>
            <person name="Krishnakumar V."/>
            <person name="Bidwell S."/>
            <person name="Rosen B."/>
            <person name="Chan A."/>
            <person name="Zhou S."/>
            <person name="Gentzbittel L."/>
            <person name="Childs K.L."/>
            <person name="Yandell M."/>
            <person name="Gundlach H."/>
            <person name="Mayer K.F."/>
            <person name="Schwartz D.C."/>
            <person name="Town C.D."/>
        </authorList>
    </citation>
    <scope>GENOME REANNOTATION</scope>
    <source>
        <strain evidence="3 4">cv. Jemalong A17</strain>
    </source>
</reference>
<evidence type="ECO:0000313" key="4">
    <source>
        <dbReference type="Proteomes" id="UP000002051"/>
    </source>
</evidence>
<protein>
    <submittedName>
        <fullName evidence="2">Transmembrane protein, putative</fullName>
    </submittedName>
</protein>
<dbReference type="PaxDb" id="3880-AES66974"/>
<keyword evidence="1" id="KW-1133">Transmembrane helix</keyword>
<dbReference type="EnsemblPlants" id="AES66974">
    <property type="protein sequence ID" value="AES66974"/>
    <property type="gene ID" value="MTR_2g084130"/>
</dbReference>
<evidence type="ECO:0000313" key="2">
    <source>
        <dbReference type="EMBL" id="AES66974.1"/>
    </source>
</evidence>
<accession>G7IM88</accession>
<keyword evidence="4" id="KW-1185">Reference proteome</keyword>
<reference evidence="2 4" key="1">
    <citation type="journal article" date="2011" name="Nature">
        <title>The Medicago genome provides insight into the evolution of rhizobial symbioses.</title>
        <authorList>
            <person name="Young N.D."/>
            <person name="Debelle F."/>
            <person name="Oldroyd G.E."/>
            <person name="Geurts R."/>
            <person name="Cannon S.B."/>
            <person name="Udvardi M.K."/>
            <person name="Benedito V.A."/>
            <person name="Mayer K.F."/>
            <person name="Gouzy J."/>
            <person name="Schoof H."/>
            <person name="Van de Peer Y."/>
            <person name="Proost S."/>
            <person name="Cook D.R."/>
            <person name="Meyers B.C."/>
            <person name="Spannagl M."/>
            <person name="Cheung F."/>
            <person name="De Mita S."/>
            <person name="Krishnakumar V."/>
            <person name="Gundlach H."/>
            <person name="Zhou S."/>
            <person name="Mudge J."/>
            <person name="Bharti A.K."/>
            <person name="Murray J.D."/>
            <person name="Naoumkina M.A."/>
            <person name="Rosen B."/>
            <person name="Silverstein K.A."/>
            <person name="Tang H."/>
            <person name="Rombauts S."/>
            <person name="Zhao P.X."/>
            <person name="Zhou P."/>
            <person name="Barbe V."/>
            <person name="Bardou P."/>
            <person name="Bechner M."/>
            <person name="Bellec A."/>
            <person name="Berger A."/>
            <person name="Berges H."/>
            <person name="Bidwell S."/>
            <person name="Bisseling T."/>
            <person name="Choisne N."/>
            <person name="Couloux A."/>
            <person name="Denny R."/>
            <person name="Deshpande S."/>
            <person name="Dai X."/>
            <person name="Doyle J.J."/>
            <person name="Dudez A.M."/>
            <person name="Farmer A.D."/>
            <person name="Fouteau S."/>
            <person name="Franken C."/>
            <person name="Gibelin C."/>
            <person name="Gish J."/>
            <person name="Goldstein S."/>
            <person name="Gonzalez A.J."/>
            <person name="Green P.J."/>
            <person name="Hallab A."/>
            <person name="Hartog M."/>
            <person name="Hua A."/>
            <person name="Humphray S.J."/>
            <person name="Jeong D.H."/>
            <person name="Jing Y."/>
            <person name="Jocker A."/>
            <person name="Kenton S.M."/>
            <person name="Kim D.J."/>
            <person name="Klee K."/>
            <person name="Lai H."/>
            <person name="Lang C."/>
            <person name="Lin S."/>
            <person name="Macmil S.L."/>
            <person name="Magdelenat G."/>
            <person name="Matthews L."/>
            <person name="McCorrison J."/>
            <person name="Monaghan E.L."/>
            <person name="Mun J.H."/>
            <person name="Najar F.Z."/>
            <person name="Nicholson C."/>
            <person name="Noirot C."/>
            <person name="O'Bleness M."/>
            <person name="Paule C.R."/>
            <person name="Poulain J."/>
            <person name="Prion F."/>
            <person name="Qin B."/>
            <person name="Qu C."/>
            <person name="Retzel E.F."/>
            <person name="Riddle C."/>
            <person name="Sallet E."/>
            <person name="Samain S."/>
            <person name="Samson N."/>
            <person name="Sanders I."/>
            <person name="Saurat O."/>
            <person name="Scarpelli C."/>
            <person name="Schiex T."/>
            <person name="Segurens B."/>
            <person name="Severin A.J."/>
            <person name="Sherrier D.J."/>
            <person name="Shi R."/>
            <person name="Sims S."/>
            <person name="Singer S.R."/>
            <person name="Sinharoy S."/>
            <person name="Sterck L."/>
            <person name="Viollet A."/>
            <person name="Wang B.B."/>
            <person name="Wang K."/>
            <person name="Wang M."/>
            <person name="Wang X."/>
            <person name="Warfsmann J."/>
            <person name="Weissenbach J."/>
            <person name="White D.D."/>
            <person name="White J.D."/>
            <person name="Wiley G.B."/>
            <person name="Wincker P."/>
            <person name="Xing Y."/>
            <person name="Yang L."/>
            <person name="Yao Z."/>
            <person name="Ying F."/>
            <person name="Zhai J."/>
            <person name="Zhou L."/>
            <person name="Zuber A."/>
            <person name="Denarie J."/>
            <person name="Dixon R.A."/>
            <person name="May G.D."/>
            <person name="Schwartz D.C."/>
            <person name="Rogers J."/>
            <person name="Quetier F."/>
            <person name="Town C.D."/>
            <person name="Roe B.A."/>
        </authorList>
    </citation>
    <scope>NUCLEOTIDE SEQUENCE [LARGE SCALE GENOMIC DNA]</scope>
    <source>
        <strain evidence="2">A17</strain>
        <strain evidence="3 4">cv. Jemalong A17</strain>
    </source>
</reference>
<keyword evidence="1 2" id="KW-0812">Transmembrane</keyword>
<proteinExistence type="predicted"/>
<name>G7IM88_MEDTR</name>
<dbReference type="HOGENOM" id="CLU_172100_1_0_1"/>
<keyword evidence="1" id="KW-0472">Membrane</keyword>
<dbReference type="AlphaFoldDB" id="G7IM88"/>
<evidence type="ECO:0000313" key="3">
    <source>
        <dbReference type="EnsemblPlants" id="AES66974"/>
    </source>
</evidence>
<evidence type="ECO:0000256" key="1">
    <source>
        <dbReference type="SAM" id="Phobius"/>
    </source>
</evidence>